<feature type="region of interest" description="Disordered" evidence="3">
    <location>
        <begin position="92"/>
        <end position="132"/>
    </location>
</feature>
<evidence type="ECO:0000313" key="5">
    <source>
        <dbReference type="EMBL" id="GBG88496.1"/>
    </source>
</evidence>
<dbReference type="GO" id="GO:0008270">
    <property type="term" value="F:zinc ion binding"/>
    <property type="evidence" value="ECO:0007669"/>
    <property type="project" value="UniProtKB-KW"/>
</dbReference>
<evidence type="ECO:0000256" key="3">
    <source>
        <dbReference type="SAM" id="MobiDB-lite"/>
    </source>
</evidence>
<feature type="domain" description="CCHC-type" evidence="4">
    <location>
        <begin position="13"/>
        <end position="27"/>
    </location>
</feature>
<evidence type="ECO:0000256" key="1">
    <source>
        <dbReference type="PROSITE-ProRule" id="PRU00047"/>
    </source>
</evidence>
<name>A0A388M1S8_CHABU</name>
<keyword evidence="1" id="KW-0863">Zinc-finger</keyword>
<keyword evidence="1" id="KW-0479">Metal-binding</keyword>
<dbReference type="AlphaFoldDB" id="A0A388M1S8"/>
<dbReference type="PROSITE" id="PS50158">
    <property type="entry name" value="ZF_CCHC"/>
    <property type="match status" value="1"/>
</dbReference>
<dbReference type="Proteomes" id="UP000265515">
    <property type="component" value="Unassembled WGS sequence"/>
</dbReference>
<dbReference type="SUPFAM" id="SSF57756">
    <property type="entry name" value="Retrovirus zinc finger-like domains"/>
    <property type="match status" value="1"/>
</dbReference>
<sequence>MDSNSNAPFVRNCYNCGQPGHISRLCPLCDRRLNGHPRSTSSAIVPFQALILSVSTSVPTANVPYNGRYSGGGYLRQRVTTLEDVVEKIKSKHDADEAKEQAAKEEIERKKRENKEEERRMREKKEREEFHSSITKELSSKLDVVVGAIGKKNDDSEVAKLKQEIERLKCEQCVAGPSTTVHKPPTEAQRVERLKQEQAEMKAESERRFAISEEEIAKLNRLREEAVADAEAWKNEALRPGNKRGSLVMGSPTSQMRIRPRVTPSQVTGTGKKKADEHLKGVVERHVMEVDMLKELRLKELNGRREAEQELEKLKEKHERDQREIERLR</sequence>
<dbReference type="EMBL" id="BFEA01000676">
    <property type="protein sequence ID" value="GBG88496.1"/>
    <property type="molecule type" value="Genomic_DNA"/>
</dbReference>
<feature type="compositionally biased region" description="Basic and acidic residues" evidence="3">
    <location>
        <begin position="92"/>
        <end position="131"/>
    </location>
</feature>
<comment type="caution">
    <text evidence="5">The sequence shown here is derived from an EMBL/GenBank/DDBJ whole genome shotgun (WGS) entry which is preliminary data.</text>
</comment>
<dbReference type="Gene3D" id="4.10.60.10">
    <property type="entry name" value="Zinc finger, CCHC-type"/>
    <property type="match status" value="1"/>
</dbReference>
<keyword evidence="1" id="KW-0862">Zinc</keyword>
<gene>
    <name evidence="5" type="ORF">CBR_g47966</name>
</gene>
<evidence type="ECO:0000256" key="2">
    <source>
        <dbReference type="SAM" id="Coils"/>
    </source>
</evidence>
<organism evidence="5 6">
    <name type="scientific">Chara braunii</name>
    <name type="common">Braun's stonewort</name>
    <dbReference type="NCBI Taxonomy" id="69332"/>
    <lineage>
        <taxon>Eukaryota</taxon>
        <taxon>Viridiplantae</taxon>
        <taxon>Streptophyta</taxon>
        <taxon>Charophyceae</taxon>
        <taxon>Charales</taxon>
        <taxon>Characeae</taxon>
        <taxon>Chara</taxon>
    </lineage>
</organism>
<dbReference type="InterPro" id="IPR036875">
    <property type="entry name" value="Znf_CCHC_sf"/>
</dbReference>
<keyword evidence="2" id="KW-0175">Coiled coil</keyword>
<evidence type="ECO:0000313" key="6">
    <source>
        <dbReference type="Proteomes" id="UP000265515"/>
    </source>
</evidence>
<dbReference type="Gramene" id="GBG88496">
    <property type="protein sequence ID" value="GBG88496"/>
    <property type="gene ID" value="CBR_g47966"/>
</dbReference>
<accession>A0A388M1S8</accession>
<dbReference type="SMART" id="SM00343">
    <property type="entry name" value="ZnF_C2HC"/>
    <property type="match status" value="1"/>
</dbReference>
<proteinExistence type="predicted"/>
<evidence type="ECO:0000259" key="4">
    <source>
        <dbReference type="PROSITE" id="PS50158"/>
    </source>
</evidence>
<keyword evidence="6" id="KW-1185">Reference proteome</keyword>
<dbReference type="InterPro" id="IPR001878">
    <property type="entry name" value="Znf_CCHC"/>
</dbReference>
<protein>
    <recommendedName>
        <fullName evidence="4">CCHC-type domain-containing protein</fullName>
    </recommendedName>
</protein>
<feature type="coiled-coil region" evidence="2">
    <location>
        <begin position="297"/>
        <end position="328"/>
    </location>
</feature>
<dbReference type="GO" id="GO:0003676">
    <property type="term" value="F:nucleic acid binding"/>
    <property type="evidence" value="ECO:0007669"/>
    <property type="project" value="InterPro"/>
</dbReference>
<feature type="region of interest" description="Disordered" evidence="3">
    <location>
        <begin position="241"/>
        <end position="277"/>
    </location>
</feature>
<dbReference type="Pfam" id="PF00098">
    <property type="entry name" value="zf-CCHC"/>
    <property type="match status" value="1"/>
</dbReference>
<reference evidence="5 6" key="1">
    <citation type="journal article" date="2018" name="Cell">
        <title>The Chara Genome: Secondary Complexity and Implications for Plant Terrestrialization.</title>
        <authorList>
            <person name="Nishiyama T."/>
            <person name="Sakayama H."/>
            <person name="Vries J.D."/>
            <person name="Buschmann H."/>
            <person name="Saint-Marcoux D."/>
            <person name="Ullrich K.K."/>
            <person name="Haas F.B."/>
            <person name="Vanderstraeten L."/>
            <person name="Becker D."/>
            <person name="Lang D."/>
            <person name="Vosolsobe S."/>
            <person name="Rombauts S."/>
            <person name="Wilhelmsson P.K.I."/>
            <person name="Janitza P."/>
            <person name="Kern R."/>
            <person name="Heyl A."/>
            <person name="Rumpler F."/>
            <person name="Villalobos L.I.A.C."/>
            <person name="Clay J.M."/>
            <person name="Skokan R."/>
            <person name="Toyoda A."/>
            <person name="Suzuki Y."/>
            <person name="Kagoshima H."/>
            <person name="Schijlen E."/>
            <person name="Tajeshwar N."/>
            <person name="Catarino B."/>
            <person name="Hetherington A.J."/>
            <person name="Saltykova A."/>
            <person name="Bonnot C."/>
            <person name="Breuninger H."/>
            <person name="Symeonidi A."/>
            <person name="Radhakrishnan G.V."/>
            <person name="Van Nieuwerburgh F."/>
            <person name="Deforce D."/>
            <person name="Chang C."/>
            <person name="Karol K.G."/>
            <person name="Hedrich R."/>
            <person name="Ulvskov P."/>
            <person name="Glockner G."/>
            <person name="Delwiche C.F."/>
            <person name="Petrasek J."/>
            <person name="Van de Peer Y."/>
            <person name="Friml J."/>
            <person name="Beilby M."/>
            <person name="Dolan L."/>
            <person name="Kohara Y."/>
            <person name="Sugano S."/>
            <person name="Fujiyama A."/>
            <person name="Delaux P.-M."/>
            <person name="Quint M."/>
            <person name="TheiBen G."/>
            <person name="Hagemann M."/>
            <person name="Harholt J."/>
            <person name="Dunand C."/>
            <person name="Zachgo S."/>
            <person name="Langdale J."/>
            <person name="Maumus F."/>
            <person name="Straeten D.V.D."/>
            <person name="Gould S.B."/>
            <person name="Rensing S.A."/>
        </authorList>
    </citation>
    <scope>NUCLEOTIDE SEQUENCE [LARGE SCALE GENOMIC DNA]</scope>
    <source>
        <strain evidence="5 6">S276</strain>
    </source>
</reference>